<evidence type="ECO:0000313" key="5">
    <source>
        <dbReference type="EMBL" id="TDO41162.1"/>
    </source>
</evidence>
<dbReference type="SUPFAM" id="SSF75005">
    <property type="entry name" value="Arabinanase/levansucrase/invertase"/>
    <property type="match status" value="1"/>
</dbReference>
<accession>A0A4R6JZ42</accession>
<keyword evidence="1" id="KW-0328">Glycosyltransferase</keyword>
<dbReference type="InterPro" id="IPR007184">
    <property type="entry name" value="Mannoside_phosphorylase"/>
</dbReference>
<dbReference type="EMBL" id="SNWR01000001">
    <property type="protein sequence ID" value="TDO41162.1"/>
    <property type="molecule type" value="Genomic_DNA"/>
</dbReference>
<dbReference type="Pfam" id="PF04041">
    <property type="entry name" value="Glyco_hydro_130"/>
    <property type="match status" value="1"/>
</dbReference>
<evidence type="ECO:0000256" key="2">
    <source>
        <dbReference type="ARBA" id="ARBA00022679"/>
    </source>
</evidence>
<sequence length="517" mass="56954">MTATVNTSDMLTRHDVVMQPDGRRVVIKLFVPGEDGQTVKNRAGRLIERILQLDEEEIGRLLDDVLTRFGGRHHDLLGTFAHHYELVQHRVPPEIDLSPAARSLIGAYFSHEYSVEAAALCNPSMVEHPDQTGLDPGQLRVAISLRQIGEGHISSIGFCSAVLGPGDQLLLENRDGPLTIGQRVGATHWRHQLAAALIDAEIDNEASSYVLSALPERFIDVEFEDVIAHVPGELLGRPFAQHTIDRIRHFVSEDYALQFPCAVPLHQRVMWPATQTESNGMEDARFVRVTDPDGRHVYQATYTAYDGRHISGRVIFSRDLRHFEVTRLSGPAAANKGMALFPRYINGQKMALCRSDGETLGLSVRDDQHRWQPSVPLLTPHRGWDLIQVGNCGSPIETEAGWLVLTHGVGPMRRYAIGAMLLDLEDPAKVIADLPEGLIDPDEIEREGYVPNVLYSCGGLVHDGRFWVPYGASDVRIGFASMPLDALLARMAPRGRKVSGRRAPAGRSAPGSSATAS</sequence>
<dbReference type="Proteomes" id="UP000294901">
    <property type="component" value="Unassembled WGS sequence"/>
</dbReference>
<dbReference type="GO" id="GO:0016787">
    <property type="term" value="F:hydrolase activity"/>
    <property type="evidence" value="ECO:0007669"/>
    <property type="project" value="UniProtKB-KW"/>
</dbReference>
<dbReference type="AlphaFoldDB" id="A0A4R6JZ42"/>
<keyword evidence="2" id="KW-0808">Transferase</keyword>
<dbReference type="InterPro" id="IPR023296">
    <property type="entry name" value="Glyco_hydro_beta-prop_sf"/>
</dbReference>
<dbReference type="CDD" id="cd18613">
    <property type="entry name" value="GH130"/>
    <property type="match status" value="1"/>
</dbReference>
<evidence type="ECO:0000256" key="3">
    <source>
        <dbReference type="ARBA" id="ARBA00024356"/>
    </source>
</evidence>
<dbReference type="PANTHER" id="PTHR34106:SF4">
    <property type="entry name" value="BLL5143 PROTEIN"/>
    <property type="match status" value="1"/>
</dbReference>
<comment type="similarity">
    <text evidence="3">Belongs to the glycosyl hydrolase 130 family.</text>
</comment>
<dbReference type="GO" id="GO:0016757">
    <property type="term" value="F:glycosyltransferase activity"/>
    <property type="evidence" value="ECO:0007669"/>
    <property type="project" value="UniProtKB-KW"/>
</dbReference>
<feature type="region of interest" description="Disordered" evidence="4">
    <location>
        <begin position="495"/>
        <end position="517"/>
    </location>
</feature>
<proteinExistence type="inferred from homology"/>
<keyword evidence="5" id="KW-0378">Hydrolase</keyword>
<dbReference type="PANTHER" id="PTHR34106">
    <property type="entry name" value="GLYCOSIDASE"/>
    <property type="match status" value="1"/>
</dbReference>
<name>A0A4R6JZ42_9ACTN</name>
<keyword evidence="6" id="KW-1185">Reference proteome</keyword>
<gene>
    <name evidence="5" type="ORF">C8E87_4891</name>
</gene>
<protein>
    <submittedName>
        <fullName evidence="5">Putative GH43/DUF377 family glycosyl hydrolase</fullName>
    </submittedName>
</protein>
<evidence type="ECO:0000256" key="4">
    <source>
        <dbReference type="SAM" id="MobiDB-lite"/>
    </source>
</evidence>
<dbReference type="Gene3D" id="2.115.10.20">
    <property type="entry name" value="Glycosyl hydrolase domain, family 43"/>
    <property type="match status" value="1"/>
</dbReference>
<organism evidence="5 6">
    <name type="scientific">Paractinoplanes brasiliensis</name>
    <dbReference type="NCBI Taxonomy" id="52695"/>
    <lineage>
        <taxon>Bacteria</taxon>
        <taxon>Bacillati</taxon>
        <taxon>Actinomycetota</taxon>
        <taxon>Actinomycetes</taxon>
        <taxon>Micromonosporales</taxon>
        <taxon>Micromonosporaceae</taxon>
        <taxon>Paractinoplanes</taxon>
    </lineage>
</organism>
<evidence type="ECO:0000313" key="6">
    <source>
        <dbReference type="Proteomes" id="UP000294901"/>
    </source>
</evidence>
<reference evidence="5 6" key="1">
    <citation type="submission" date="2019-03" db="EMBL/GenBank/DDBJ databases">
        <title>Sequencing the genomes of 1000 actinobacteria strains.</title>
        <authorList>
            <person name="Klenk H.-P."/>
        </authorList>
    </citation>
    <scope>NUCLEOTIDE SEQUENCE [LARGE SCALE GENOMIC DNA]</scope>
    <source>
        <strain evidence="5 6">DSM 43805</strain>
    </source>
</reference>
<evidence type="ECO:0000256" key="1">
    <source>
        <dbReference type="ARBA" id="ARBA00022676"/>
    </source>
</evidence>
<feature type="compositionally biased region" description="Low complexity" evidence="4">
    <location>
        <begin position="501"/>
        <end position="517"/>
    </location>
</feature>
<comment type="caution">
    <text evidence="5">The sequence shown here is derived from an EMBL/GenBank/DDBJ whole genome shotgun (WGS) entry which is preliminary data.</text>
</comment>